<dbReference type="GO" id="GO:0008270">
    <property type="term" value="F:zinc ion binding"/>
    <property type="evidence" value="ECO:0007669"/>
    <property type="project" value="UniProtKB-KW"/>
</dbReference>
<evidence type="ECO:0000259" key="3">
    <source>
        <dbReference type="PROSITE" id="PS50157"/>
    </source>
</evidence>
<dbReference type="PROSITE" id="PS50157">
    <property type="entry name" value="ZINC_FINGER_C2H2_2"/>
    <property type="match status" value="1"/>
</dbReference>
<dbReference type="SMART" id="SM00355">
    <property type="entry name" value="ZnF_C2H2"/>
    <property type="match status" value="2"/>
</dbReference>
<dbReference type="PROSITE" id="PS00028">
    <property type="entry name" value="ZINC_FINGER_C2H2_1"/>
    <property type="match status" value="2"/>
</dbReference>
<feature type="compositionally biased region" description="Polar residues" evidence="2">
    <location>
        <begin position="73"/>
        <end position="104"/>
    </location>
</feature>
<dbReference type="AlphaFoldDB" id="R7SHQ6"/>
<evidence type="ECO:0000313" key="5">
    <source>
        <dbReference type="Proteomes" id="UP000053558"/>
    </source>
</evidence>
<keyword evidence="1" id="KW-0862">Zinc</keyword>
<dbReference type="KEGG" id="cput:CONPUDRAFT_140410"/>
<keyword evidence="5" id="KW-1185">Reference proteome</keyword>
<accession>R7SHQ6</accession>
<name>R7SHQ6_CONPW</name>
<dbReference type="OrthoDB" id="8117402at2759"/>
<dbReference type="EMBL" id="JH711591">
    <property type="protein sequence ID" value="EIW74604.1"/>
    <property type="molecule type" value="Genomic_DNA"/>
</dbReference>
<organism evidence="4 5">
    <name type="scientific">Coniophora puteana (strain RWD-64-598)</name>
    <name type="common">Brown rot fungus</name>
    <dbReference type="NCBI Taxonomy" id="741705"/>
    <lineage>
        <taxon>Eukaryota</taxon>
        <taxon>Fungi</taxon>
        <taxon>Dikarya</taxon>
        <taxon>Basidiomycota</taxon>
        <taxon>Agaricomycotina</taxon>
        <taxon>Agaricomycetes</taxon>
        <taxon>Agaricomycetidae</taxon>
        <taxon>Boletales</taxon>
        <taxon>Coniophorineae</taxon>
        <taxon>Coniophoraceae</taxon>
        <taxon>Coniophora</taxon>
    </lineage>
</organism>
<keyword evidence="1" id="KW-0863">Zinc-finger</keyword>
<dbReference type="Proteomes" id="UP000053558">
    <property type="component" value="Unassembled WGS sequence"/>
</dbReference>
<protein>
    <recommendedName>
        <fullName evidence="3">C2H2-type domain-containing protein</fullName>
    </recommendedName>
</protein>
<gene>
    <name evidence="4" type="ORF">CONPUDRAFT_140410</name>
</gene>
<feature type="compositionally biased region" description="Low complexity" evidence="2">
    <location>
        <begin position="105"/>
        <end position="115"/>
    </location>
</feature>
<feature type="region of interest" description="Disordered" evidence="2">
    <location>
        <begin position="180"/>
        <end position="228"/>
    </location>
</feature>
<feature type="domain" description="C2H2-type" evidence="3">
    <location>
        <begin position="229"/>
        <end position="258"/>
    </location>
</feature>
<feature type="region of interest" description="Disordered" evidence="2">
    <location>
        <begin position="71"/>
        <end position="115"/>
    </location>
</feature>
<evidence type="ECO:0000256" key="2">
    <source>
        <dbReference type="SAM" id="MobiDB-lite"/>
    </source>
</evidence>
<dbReference type="RefSeq" id="XP_007775210.1">
    <property type="nucleotide sequence ID" value="XM_007777020.1"/>
</dbReference>
<evidence type="ECO:0000313" key="4">
    <source>
        <dbReference type="EMBL" id="EIW74604.1"/>
    </source>
</evidence>
<evidence type="ECO:0000256" key="1">
    <source>
        <dbReference type="PROSITE-ProRule" id="PRU00042"/>
    </source>
</evidence>
<keyword evidence="1" id="KW-0479">Metal-binding</keyword>
<dbReference type="eggNOG" id="KOG1721">
    <property type="taxonomic scope" value="Eukaryota"/>
</dbReference>
<proteinExistence type="predicted"/>
<dbReference type="Gene3D" id="3.30.160.60">
    <property type="entry name" value="Classic Zinc Finger"/>
    <property type="match status" value="1"/>
</dbReference>
<dbReference type="GeneID" id="19201509"/>
<sequence>MASELSLTLSIPQLLQFRVCLGLTDGPPSLHLDTSQPSLSAPTADYSGVDVKIETHIVNGQRTLRVFAAEKPGQQQSAKPSSLPPATSTFYNHDLYSSQPNVGEQSAAPSPQMSSQALPVSYDFPIQDTFMNDMSSMSYSNPASFSAVLGSTDSTFFQDFMQSQAEHDQRIISIPSYDTHEQLEQCTRAPPPSEATTPAVSRSATPTPTLEKQSTGAEQAVSRKRPRRFPCLDPSCPRRFASKYTLNLHMTTHRQSPRVRYPCEMGCAETFSRQHDRLRHEVSKHGRVCEWLCNRCRHVFSTQGTRDKHRCAEVNLSSPDSNSSGS</sequence>
<feature type="compositionally biased region" description="Polar residues" evidence="2">
    <location>
        <begin position="194"/>
        <end position="217"/>
    </location>
</feature>
<reference evidence="5" key="1">
    <citation type="journal article" date="2012" name="Science">
        <title>The Paleozoic origin of enzymatic lignin decomposition reconstructed from 31 fungal genomes.</title>
        <authorList>
            <person name="Floudas D."/>
            <person name="Binder M."/>
            <person name="Riley R."/>
            <person name="Barry K."/>
            <person name="Blanchette R.A."/>
            <person name="Henrissat B."/>
            <person name="Martinez A.T."/>
            <person name="Otillar R."/>
            <person name="Spatafora J.W."/>
            <person name="Yadav J.S."/>
            <person name="Aerts A."/>
            <person name="Benoit I."/>
            <person name="Boyd A."/>
            <person name="Carlson A."/>
            <person name="Copeland A."/>
            <person name="Coutinho P.M."/>
            <person name="de Vries R.P."/>
            <person name="Ferreira P."/>
            <person name="Findley K."/>
            <person name="Foster B."/>
            <person name="Gaskell J."/>
            <person name="Glotzer D."/>
            <person name="Gorecki P."/>
            <person name="Heitman J."/>
            <person name="Hesse C."/>
            <person name="Hori C."/>
            <person name="Igarashi K."/>
            <person name="Jurgens J.A."/>
            <person name="Kallen N."/>
            <person name="Kersten P."/>
            <person name="Kohler A."/>
            <person name="Kuees U."/>
            <person name="Kumar T.K.A."/>
            <person name="Kuo A."/>
            <person name="LaButti K."/>
            <person name="Larrondo L.F."/>
            <person name="Lindquist E."/>
            <person name="Ling A."/>
            <person name="Lombard V."/>
            <person name="Lucas S."/>
            <person name="Lundell T."/>
            <person name="Martin R."/>
            <person name="McLaughlin D.J."/>
            <person name="Morgenstern I."/>
            <person name="Morin E."/>
            <person name="Murat C."/>
            <person name="Nagy L.G."/>
            <person name="Nolan M."/>
            <person name="Ohm R.A."/>
            <person name="Patyshakuliyeva A."/>
            <person name="Rokas A."/>
            <person name="Ruiz-Duenas F.J."/>
            <person name="Sabat G."/>
            <person name="Salamov A."/>
            <person name="Samejima M."/>
            <person name="Schmutz J."/>
            <person name="Slot J.C."/>
            <person name="St John F."/>
            <person name="Stenlid J."/>
            <person name="Sun H."/>
            <person name="Sun S."/>
            <person name="Syed K."/>
            <person name="Tsang A."/>
            <person name="Wiebenga A."/>
            <person name="Young D."/>
            <person name="Pisabarro A."/>
            <person name="Eastwood D.C."/>
            <person name="Martin F."/>
            <person name="Cullen D."/>
            <person name="Grigoriev I.V."/>
            <person name="Hibbett D.S."/>
        </authorList>
    </citation>
    <scope>NUCLEOTIDE SEQUENCE [LARGE SCALE GENOMIC DNA]</scope>
    <source>
        <strain evidence="5">RWD-64-598 SS2</strain>
    </source>
</reference>
<dbReference type="InterPro" id="IPR013087">
    <property type="entry name" value="Znf_C2H2_type"/>
</dbReference>